<dbReference type="InterPro" id="IPR013149">
    <property type="entry name" value="ADH-like_C"/>
</dbReference>
<dbReference type="SUPFAM" id="SSF50129">
    <property type="entry name" value="GroES-like"/>
    <property type="match status" value="1"/>
</dbReference>
<keyword evidence="4 6" id="KW-0862">Zinc</keyword>
<dbReference type="InterPro" id="IPR002328">
    <property type="entry name" value="ADH_Zn_CS"/>
</dbReference>
<evidence type="ECO:0000256" key="3">
    <source>
        <dbReference type="ARBA" id="ARBA00022723"/>
    </source>
</evidence>
<dbReference type="Proteomes" id="UP000307768">
    <property type="component" value="Unassembled WGS sequence"/>
</dbReference>
<dbReference type="SUPFAM" id="SSF51735">
    <property type="entry name" value="NAD(P)-binding Rossmann-fold domains"/>
    <property type="match status" value="1"/>
</dbReference>
<dbReference type="GO" id="GO:0008270">
    <property type="term" value="F:zinc ion binding"/>
    <property type="evidence" value="ECO:0007669"/>
    <property type="project" value="InterPro"/>
</dbReference>
<dbReference type="SMART" id="SM00829">
    <property type="entry name" value="PKS_ER"/>
    <property type="match status" value="1"/>
</dbReference>
<organism evidence="8 9">
    <name type="scientific">Mumia zhuanghuii</name>
    <dbReference type="NCBI Taxonomy" id="2585211"/>
    <lineage>
        <taxon>Bacteria</taxon>
        <taxon>Bacillati</taxon>
        <taxon>Actinomycetota</taxon>
        <taxon>Actinomycetes</taxon>
        <taxon>Propionibacteriales</taxon>
        <taxon>Nocardioidaceae</taxon>
        <taxon>Mumia</taxon>
    </lineage>
</organism>
<proteinExistence type="inferred from homology"/>
<dbReference type="Pfam" id="PF08240">
    <property type="entry name" value="ADH_N"/>
    <property type="match status" value="1"/>
</dbReference>
<evidence type="ECO:0000259" key="7">
    <source>
        <dbReference type="SMART" id="SM00829"/>
    </source>
</evidence>
<name>A0A5Q6S455_9ACTN</name>
<reference evidence="8 9" key="1">
    <citation type="submission" date="2019-09" db="EMBL/GenBank/DDBJ databases">
        <title>Mumia zhuanghuii sp. nov. isolated from the intestinal contents of plateau pika (Ochotona curzoniae) in the Qinghai-Tibet plateau of China.</title>
        <authorList>
            <person name="Tian Z."/>
        </authorList>
    </citation>
    <scope>NUCLEOTIDE SEQUENCE [LARGE SCALE GENOMIC DNA]</scope>
    <source>
        <strain evidence="9">350</strain>
    </source>
</reference>
<accession>A0A5Q6S455</accession>
<dbReference type="InterPro" id="IPR013154">
    <property type="entry name" value="ADH-like_N"/>
</dbReference>
<protein>
    <submittedName>
        <fullName evidence="8">Alcohol dehydrogenase catalytic domain-containing protein</fullName>
    </submittedName>
</protein>
<dbReference type="InterPro" id="IPR011032">
    <property type="entry name" value="GroES-like_sf"/>
</dbReference>
<dbReference type="EMBL" id="VDFQ02000001">
    <property type="protein sequence ID" value="KAA1425157.1"/>
    <property type="molecule type" value="Genomic_DNA"/>
</dbReference>
<dbReference type="InterPro" id="IPR020843">
    <property type="entry name" value="ER"/>
</dbReference>
<dbReference type="PROSITE" id="PS00059">
    <property type="entry name" value="ADH_ZINC"/>
    <property type="match status" value="1"/>
</dbReference>
<dbReference type="Gene3D" id="3.90.180.10">
    <property type="entry name" value="Medium-chain alcohol dehydrogenases, catalytic domain"/>
    <property type="match status" value="1"/>
</dbReference>
<keyword evidence="3 6" id="KW-0479">Metal-binding</keyword>
<dbReference type="OrthoDB" id="334894at2"/>
<evidence type="ECO:0000256" key="6">
    <source>
        <dbReference type="RuleBase" id="RU361277"/>
    </source>
</evidence>
<dbReference type="Gene3D" id="3.40.50.720">
    <property type="entry name" value="NAD(P)-binding Rossmann-like Domain"/>
    <property type="match status" value="1"/>
</dbReference>
<gene>
    <name evidence="8" type="ORF">FE697_004590</name>
</gene>
<feature type="domain" description="Enoyl reductase (ER)" evidence="7">
    <location>
        <begin position="9"/>
        <end position="347"/>
    </location>
</feature>
<evidence type="ECO:0000256" key="2">
    <source>
        <dbReference type="ARBA" id="ARBA00008072"/>
    </source>
</evidence>
<dbReference type="PANTHER" id="PTHR43350">
    <property type="entry name" value="NAD-DEPENDENT ALCOHOL DEHYDROGENASE"/>
    <property type="match status" value="1"/>
</dbReference>
<comment type="similarity">
    <text evidence="2 6">Belongs to the zinc-containing alcohol dehydrogenase family.</text>
</comment>
<dbReference type="InterPro" id="IPR036291">
    <property type="entry name" value="NAD(P)-bd_dom_sf"/>
</dbReference>
<sequence>MRTTVLLHRSDEPAALVDAELDALRPDEVLVRVEATGLCHTDLVTLAGLRGAPAVLGHEGCGLVERVGEAVTDLVPGDRVVISFRFCGRCAQCDAGHPAYCEHAAHLNSSGRRPDGTPTVTVDGQPVFASFFGQSSFASHAIAPAQSCVRVAADVPAHVAAPLGCGFLTGAGAVLNTLAPTAGDRLLVVGAGGVGAAAAATALAVGVEVVVIDPMEQRRALAQSLGATAYAGLEDQLPSITHALDTTGRADVIAATLKRLSPRGVLALVGLGKVLGEIDLRDVMLRGLQLRGCVEGDAVPAVTIPRLVALYREGLLPLDRLVATFTLDEFDAALKAQRDGVAAKVVLLPPA</sequence>
<dbReference type="PANTHER" id="PTHR43350:SF21">
    <property type="entry name" value="S-NITROSOMYCOTHIOL REDUCTASE MSCR"/>
    <property type="match status" value="1"/>
</dbReference>
<evidence type="ECO:0000313" key="9">
    <source>
        <dbReference type="Proteomes" id="UP000307768"/>
    </source>
</evidence>
<evidence type="ECO:0000256" key="4">
    <source>
        <dbReference type="ARBA" id="ARBA00022833"/>
    </source>
</evidence>
<dbReference type="GO" id="GO:0016491">
    <property type="term" value="F:oxidoreductase activity"/>
    <property type="evidence" value="ECO:0007669"/>
    <property type="project" value="UniProtKB-KW"/>
</dbReference>
<dbReference type="Pfam" id="PF00107">
    <property type="entry name" value="ADH_zinc_N"/>
    <property type="match status" value="1"/>
</dbReference>
<dbReference type="AlphaFoldDB" id="A0A5Q6S455"/>
<dbReference type="RefSeq" id="WP_149768331.1">
    <property type="nucleotide sequence ID" value="NZ_VDFQ02000001.1"/>
</dbReference>
<evidence type="ECO:0000256" key="1">
    <source>
        <dbReference type="ARBA" id="ARBA00001947"/>
    </source>
</evidence>
<keyword evidence="5" id="KW-0560">Oxidoreductase</keyword>
<comment type="caution">
    <text evidence="8">The sequence shown here is derived from an EMBL/GenBank/DDBJ whole genome shotgun (WGS) entry which is preliminary data.</text>
</comment>
<evidence type="ECO:0000313" key="8">
    <source>
        <dbReference type="EMBL" id="KAA1425157.1"/>
    </source>
</evidence>
<comment type="cofactor">
    <cofactor evidence="1 6">
        <name>Zn(2+)</name>
        <dbReference type="ChEBI" id="CHEBI:29105"/>
    </cofactor>
</comment>
<evidence type="ECO:0000256" key="5">
    <source>
        <dbReference type="ARBA" id="ARBA00023002"/>
    </source>
</evidence>